<reference evidence="8 9" key="1">
    <citation type="submission" date="2015-07" db="EMBL/GenBank/DDBJ databases">
        <title>Draft genome of Bellilinea caldifistulae DSM 17877.</title>
        <authorList>
            <person name="Hemp J."/>
            <person name="Ward L.M."/>
            <person name="Pace L.A."/>
            <person name="Fischer W.W."/>
        </authorList>
    </citation>
    <scope>NUCLEOTIDE SEQUENCE [LARGE SCALE GENOMIC DNA]</scope>
    <source>
        <strain evidence="8 9">GOMI-1</strain>
    </source>
</reference>
<dbReference type="Pfam" id="PF03787">
    <property type="entry name" value="RAMPs"/>
    <property type="match status" value="1"/>
</dbReference>
<dbReference type="AlphaFoldDB" id="A0A0P6XPB8"/>
<organism evidence="8 9">
    <name type="scientific">Bellilinea caldifistulae</name>
    <dbReference type="NCBI Taxonomy" id="360411"/>
    <lineage>
        <taxon>Bacteria</taxon>
        <taxon>Bacillati</taxon>
        <taxon>Chloroflexota</taxon>
        <taxon>Anaerolineae</taxon>
        <taxon>Anaerolineales</taxon>
        <taxon>Anaerolineaceae</taxon>
        <taxon>Bellilinea</taxon>
    </lineage>
</organism>
<comment type="function">
    <text evidence="1">This subunit might be involved in maturation of a crRNA intermediate to its mature form.</text>
</comment>
<sequence>MPDYTVFQVKVSTLTPLHIGSGIELLNQYDYAIYKDHTWRIHHDHLLEAQKIEDPRQLAIIAERPPQELLSEADYRPDSPLFRYVLKGTPRATGEGAVLREQIKDVYDRPYLPGSSLKGALRTALAAVLWKQNGLRLEVSHLGRNAKFAAQELERSLLGKNPNHDLLRALQVSDSQPLGAESLMVVNARVINRGGALGSPIEMEAIRPDVTFELTIKVDTALFSDWAKGKGLRFAAESALRALPQIVNKRAQEQVRREQAWFARIPGAGRVTSFYDSLLKSQLQPNQMLLCLGWGTGWESKTFGTQMFGDPNTREALLRQFRMARGKRKHGDPFPLSRRVAAAFQRGNNGKVQESPALPLGWVLVQFQPVTGNLSLWRTT</sequence>
<dbReference type="Proteomes" id="UP000050514">
    <property type="component" value="Unassembled WGS sequence"/>
</dbReference>
<evidence type="ECO:0000256" key="5">
    <source>
        <dbReference type="ARBA" id="ARBA00023118"/>
    </source>
</evidence>
<keyword evidence="9" id="KW-1185">Reference proteome</keyword>
<accession>A0A0P6XPB8</accession>
<evidence type="ECO:0000256" key="4">
    <source>
        <dbReference type="ARBA" id="ARBA00022884"/>
    </source>
</evidence>
<dbReference type="PANTHER" id="PTHR38007:SF1">
    <property type="entry name" value="CRISPR SYSTEM CMS PROTEIN CSM5"/>
    <property type="match status" value="1"/>
</dbReference>
<comment type="similarity">
    <text evidence="2">Belongs to the CRISPR-associated Csm5 family.</text>
</comment>
<evidence type="ECO:0000256" key="6">
    <source>
        <dbReference type="ARBA" id="ARBA00031720"/>
    </source>
</evidence>
<dbReference type="EMBL" id="LGHJ01000028">
    <property type="protein sequence ID" value="KPL70942.1"/>
    <property type="molecule type" value="Genomic_DNA"/>
</dbReference>
<proteinExistence type="inferred from homology"/>
<comment type="caution">
    <text evidence="8">The sequence shown here is derived from an EMBL/GenBank/DDBJ whole genome shotgun (WGS) entry which is preliminary data.</text>
</comment>
<feature type="domain" description="CRISPR type III-associated protein" evidence="7">
    <location>
        <begin position="10"/>
        <end position="196"/>
    </location>
</feature>
<dbReference type="RefSeq" id="WP_061919090.1">
    <property type="nucleotide sequence ID" value="NZ_DF967971.1"/>
</dbReference>
<dbReference type="PANTHER" id="PTHR38007">
    <property type="entry name" value="CRISPR SYSTEM CMS PROTEIN CSM5"/>
    <property type="match status" value="1"/>
</dbReference>
<evidence type="ECO:0000259" key="7">
    <source>
        <dbReference type="Pfam" id="PF03787"/>
    </source>
</evidence>
<dbReference type="PATRIC" id="fig|360411.5.peg.1875"/>
<dbReference type="GO" id="GO:0051607">
    <property type="term" value="P:defense response to virus"/>
    <property type="evidence" value="ECO:0007669"/>
    <property type="project" value="UniProtKB-KW"/>
</dbReference>
<gene>
    <name evidence="8" type="ORF">AC812_16615</name>
</gene>
<dbReference type="STRING" id="360411.AC812_16615"/>
<dbReference type="InterPro" id="IPR005537">
    <property type="entry name" value="RAMP_III_fam"/>
</dbReference>
<protein>
    <recommendedName>
        <fullName evidence="3">CRISPR system Cms protein Csm5</fullName>
    </recommendedName>
    <alternativeName>
        <fullName evidence="6">CRISPR type III A-associated protein Csm5</fullName>
    </alternativeName>
</protein>
<evidence type="ECO:0000313" key="8">
    <source>
        <dbReference type="EMBL" id="KPL70942.1"/>
    </source>
</evidence>
<evidence type="ECO:0000256" key="3">
    <source>
        <dbReference type="ARBA" id="ARBA00016113"/>
    </source>
</evidence>
<dbReference type="OrthoDB" id="24360at2"/>
<dbReference type="InterPro" id="IPR010173">
    <property type="entry name" value="CRISPR-assoc_Csm5"/>
</dbReference>
<keyword evidence="5" id="KW-0051">Antiviral defense</keyword>
<evidence type="ECO:0000313" key="9">
    <source>
        <dbReference type="Proteomes" id="UP000050514"/>
    </source>
</evidence>
<evidence type="ECO:0000256" key="2">
    <source>
        <dbReference type="ARBA" id="ARBA00006680"/>
    </source>
</evidence>
<evidence type="ECO:0000256" key="1">
    <source>
        <dbReference type="ARBA" id="ARBA00003088"/>
    </source>
</evidence>
<keyword evidence="4" id="KW-0694">RNA-binding</keyword>
<name>A0A0P6XPB8_9CHLR</name>
<dbReference type="NCBIfam" id="TIGR01899">
    <property type="entry name" value="cas_TM1807_csm5"/>
    <property type="match status" value="1"/>
</dbReference>
<dbReference type="GO" id="GO:0003723">
    <property type="term" value="F:RNA binding"/>
    <property type="evidence" value="ECO:0007669"/>
    <property type="project" value="UniProtKB-KW"/>
</dbReference>